<evidence type="ECO:0000313" key="3">
    <source>
        <dbReference type="Proteomes" id="UP000639338"/>
    </source>
</evidence>
<proteinExistence type="predicted"/>
<keyword evidence="3" id="KW-1185">Reference proteome</keyword>
<accession>A0A835CSR8</accession>
<protein>
    <submittedName>
        <fullName evidence="2">Uncharacterized protein</fullName>
    </submittedName>
</protein>
<comment type="caution">
    <text evidence="2">The sequence shown here is derived from an EMBL/GenBank/DDBJ whole genome shotgun (WGS) entry which is preliminary data.</text>
</comment>
<dbReference type="OrthoDB" id="414982at2759"/>
<gene>
    <name evidence="2" type="ORF">HCN44_004882</name>
</gene>
<name>A0A835CSR8_APHGI</name>
<dbReference type="AlphaFoldDB" id="A0A835CSR8"/>
<dbReference type="EMBL" id="JACMRX010000003">
    <property type="protein sequence ID" value="KAF7992538.1"/>
    <property type="molecule type" value="Genomic_DNA"/>
</dbReference>
<reference evidence="2 3" key="1">
    <citation type="submission" date="2020-08" db="EMBL/GenBank/DDBJ databases">
        <title>Aphidius gifuensis genome sequencing and assembly.</title>
        <authorList>
            <person name="Du Z."/>
        </authorList>
    </citation>
    <scope>NUCLEOTIDE SEQUENCE [LARGE SCALE GENOMIC DNA]</scope>
    <source>
        <strain evidence="2">YNYX2018</strain>
        <tissue evidence="2">Adults</tissue>
    </source>
</reference>
<feature type="compositionally biased region" description="Polar residues" evidence="1">
    <location>
        <begin position="107"/>
        <end position="135"/>
    </location>
</feature>
<sequence>MLFSEKVQINWDDYQTHVFIRAQYTSIYQQLLLSHDRTAVEWVHRDLVGMIEELESRLSTLHCIRLTIFNTTIIHLTTILSKLRTLHHSFPSYDAVSGGSIEPGHPTNINSRDNSASGSNRNINLNNSASQASIE</sequence>
<dbReference type="Proteomes" id="UP000639338">
    <property type="component" value="Unassembled WGS sequence"/>
</dbReference>
<evidence type="ECO:0000256" key="1">
    <source>
        <dbReference type="SAM" id="MobiDB-lite"/>
    </source>
</evidence>
<organism evidence="2 3">
    <name type="scientific">Aphidius gifuensis</name>
    <name type="common">Parasitoid wasp</name>
    <dbReference type="NCBI Taxonomy" id="684658"/>
    <lineage>
        <taxon>Eukaryota</taxon>
        <taxon>Metazoa</taxon>
        <taxon>Ecdysozoa</taxon>
        <taxon>Arthropoda</taxon>
        <taxon>Hexapoda</taxon>
        <taxon>Insecta</taxon>
        <taxon>Pterygota</taxon>
        <taxon>Neoptera</taxon>
        <taxon>Endopterygota</taxon>
        <taxon>Hymenoptera</taxon>
        <taxon>Apocrita</taxon>
        <taxon>Ichneumonoidea</taxon>
        <taxon>Braconidae</taxon>
        <taxon>Aphidiinae</taxon>
        <taxon>Aphidius</taxon>
    </lineage>
</organism>
<feature type="region of interest" description="Disordered" evidence="1">
    <location>
        <begin position="96"/>
        <end position="135"/>
    </location>
</feature>
<evidence type="ECO:0000313" key="2">
    <source>
        <dbReference type="EMBL" id="KAF7992538.1"/>
    </source>
</evidence>